<reference evidence="1 2" key="1">
    <citation type="submission" date="2016-09" db="EMBL/GenBank/DDBJ databases">
        <title>Complete genome sequence of Deltia acidovorans CM13 isolated from murine proximal colonic tissue.</title>
        <authorList>
            <person name="Saffarian A."/>
        </authorList>
    </citation>
    <scope>NUCLEOTIDE SEQUENCE [LARGE SCALE GENOMIC DNA]</scope>
    <source>
        <strain evidence="1 2">CM13</strain>
    </source>
</reference>
<dbReference type="Proteomes" id="UP000095607">
    <property type="component" value="Chromosome"/>
</dbReference>
<keyword evidence="2" id="KW-1185">Reference proteome</keyword>
<protein>
    <submittedName>
        <fullName evidence="1">Uncharacterized protein</fullName>
    </submittedName>
</protein>
<proteinExistence type="predicted"/>
<accession>A0ABM6DZQ5</accession>
<gene>
    <name evidence="1" type="ORF">BI380_03700</name>
</gene>
<organism evidence="1 2">
    <name type="scientific">Delftia tsuruhatensis</name>
    <dbReference type="NCBI Taxonomy" id="180282"/>
    <lineage>
        <taxon>Bacteria</taxon>
        <taxon>Pseudomonadati</taxon>
        <taxon>Pseudomonadota</taxon>
        <taxon>Betaproteobacteria</taxon>
        <taxon>Burkholderiales</taxon>
        <taxon>Comamonadaceae</taxon>
        <taxon>Delftia</taxon>
    </lineage>
</organism>
<evidence type="ECO:0000313" key="2">
    <source>
        <dbReference type="Proteomes" id="UP000095607"/>
    </source>
</evidence>
<dbReference type="EMBL" id="CP017420">
    <property type="protein sequence ID" value="AOV00522.1"/>
    <property type="molecule type" value="Genomic_DNA"/>
</dbReference>
<name>A0ABM6DZQ5_9BURK</name>
<sequence length="172" mass="18810">MSATNDTARALRDYLATRLGPDLAESQLDEMAAEMAVIAQAQQHPLTLNGHQLLDALNSIAPQRSAPQLATTVCISTEPTGANGYRVPPKLYCWLATYPKAGSIQLFDNGDQPQRATQDVVYMATKLIECARWVYATPDARKQPHARQLAKVILRLACPLISAHVDTAQRTT</sequence>
<dbReference type="RefSeq" id="WP_046239942.1">
    <property type="nucleotide sequence ID" value="NZ_CBCSDN010000014.1"/>
</dbReference>
<evidence type="ECO:0000313" key="1">
    <source>
        <dbReference type="EMBL" id="AOV00522.1"/>
    </source>
</evidence>